<name>A0AAN6ZIE2_9PEZI</name>
<dbReference type="Proteomes" id="UP001304895">
    <property type="component" value="Unassembled WGS sequence"/>
</dbReference>
<proteinExistence type="predicted"/>
<dbReference type="PANTHER" id="PTHR28180">
    <property type="entry name" value="CONSERVED MITOCHONDRIAL PROTEIN-RELATED"/>
    <property type="match status" value="1"/>
</dbReference>
<dbReference type="GO" id="GO:0051920">
    <property type="term" value="F:peroxiredoxin activity"/>
    <property type="evidence" value="ECO:0007669"/>
    <property type="project" value="InterPro"/>
</dbReference>
<dbReference type="EMBL" id="MU853401">
    <property type="protein sequence ID" value="KAK4138576.1"/>
    <property type="molecule type" value="Genomic_DNA"/>
</dbReference>
<dbReference type="AlphaFoldDB" id="A0AAN6ZIE2"/>
<sequence>MSLPAIVTPALLSSIRSHPNLPGHTWYFIAATTLSQLNRPDEIPKVYQHALHHGPSAADCVPSHDEKLAISRRMREALIKVAPVGGVPKTINALLELKKVTPEALLDEHGAVSPTGRRADMYETPAAQVMERGQRFFEQVYGKITRRVMGQMDRSGTEDLGLVARLMYGYVLSNTSVLSAAETSFVMIAGLVPQDVNPQLKGHLRGALNGGATVDQVKAVRRVVVEICEASGMKMLDASTPAGFGWRSEVADLK</sequence>
<dbReference type="InterPro" id="IPR003779">
    <property type="entry name" value="CMD-like"/>
</dbReference>
<reference evidence="2" key="2">
    <citation type="submission" date="2023-05" db="EMBL/GenBank/DDBJ databases">
        <authorList>
            <consortium name="Lawrence Berkeley National Laboratory"/>
            <person name="Steindorff A."/>
            <person name="Hensen N."/>
            <person name="Bonometti L."/>
            <person name="Westerberg I."/>
            <person name="Brannstrom I.O."/>
            <person name="Guillou S."/>
            <person name="Cros-Aarteil S."/>
            <person name="Calhoun S."/>
            <person name="Haridas S."/>
            <person name="Kuo A."/>
            <person name="Mondo S."/>
            <person name="Pangilinan J."/>
            <person name="Riley R."/>
            <person name="Labutti K."/>
            <person name="Andreopoulos B."/>
            <person name="Lipzen A."/>
            <person name="Chen C."/>
            <person name="Yanf M."/>
            <person name="Daum C."/>
            <person name="Ng V."/>
            <person name="Clum A."/>
            <person name="Ohm R."/>
            <person name="Martin F."/>
            <person name="Silar P."/>
            <person name="Natvig D."/>
            <person name="Lalanne C."/>
            <person name="Gautier V."/>
            <person name="Ament-Velasquez S.L."/>
            <person name="Kruys A."/>
            <person name="Hutchinson M.I."/>
            <person name="Powell A.J."/>
            <person name="Barry K."/>
            <person name="Miller A.N."/>
            <person name="Grigoriev I.V."/>
            <person name="Debuchy R."/>
            <person name="Gladieux P."/>
            <person name="Thoren M.H."/>
            <person name="Johannesson H."/>
        </authorList>
    </citation>
    <scope>NUCLEOTIDE SEQUENCE</scope>
    <source>
        <strain evidence="2">CBS 123565</strain>
    </source>
</reference>
<comment type="caution">
    <text evidence="2">The sequence shown here is derived from an EMBL/GenBank/DDBJ whole genome shotgun (WGS) entry which is preliminary data.</text>
</comment>
<evidence type="ECO:0000313" key="3">
    <source>
        <dbReference type="Proteomes" id="UP001304895"/>
    </source>
</evidence>
<reference evidence="2" key="1">
    <citation type="journal article" date="2023" name="Mol. Phylogenet. Evol.">
        <title>Genome-scale phylogeny and comparative genomics of the fungal order Sordariales.</title>
        <authorList>
            <person name="Hensen N."/>
            <person name="Bonometti L."/>
            <person name="Westerberg I."/>
            <person name="Brannstrom I.O."/>
            <person name="Guillou S."/>
            <person name="Cros-Aarteil S."/>
            <person name="Calhoun S."/>
            <person name="Haridas S."/>
            <person name="Kuo A."/>
            <person name="Mondo S."/>
            <person name="Pangilinan J."/>
            <person name="Riley R."/>
            <person name="LaButti K."/>
            <person name="Andreopoulos B."/>
            <person name="Lipzen A."/>
            <person name="Chen C."/>
            <person name="Yan M."/>
            <person name="Daum C."/>
            <person name="Ng V."/>
            <person name="Clum A."/>
            <person name="Steindorff A."/>
            <person name="Ohm R.A."/>
            <person name="Martin F."/>
            <person name="Silar P."/>
            <person name="Natvig D.O."/>
            <person name="Lalanne C."/>
            <person name="Gautier V."/>
            <person name="Ament-Velasquez S.L."/>
            <person name="Kruys A."/>
            <person name="Hutchinson M.I."/>
            <person name="Powell A.J."/>
            <person name="Barry K."/>
            <person name="Miller A.N."/>
            <person name="Grigoriev I.V."/>
            <person name="Debuchy R."/>
            <person name="Gladieux P."/>
            <person name="Hiltunen Thoren M."/>
            <person name="Johannesson H."/>
        </authorList>
    </citation>
    <scope>NUCLEOTIDE SEQUENCE</scope>
    <source>
        <strain evidence="2">CBS 123565</strain>
    </source>
</reference>
<accession>A0AAN6ZIE2</accession>
<organism evidence="2 3">
    <name type="scientific">Trichocladium antarcticum</name>
    <dbReference type="NCBI Taxonomy" id="1450529"/>
    <lineage>
        <taxon>Eukaryota</taxon>
        <taxon>Fungi</taxon>
        <taxon>Dikarya</taxon>
        <taxon>Ascomycota</taxon>
        <taxon>Pezizomycotina</taxon>
        <taxon>Sordariomycetes</taxon>
        <taxon>Sordariomycetidae</taxon>
        <taxon>Sordariales</taxon>
        <taxon>Chaetomiaceae</taxon>
        <taxon>Trichocladium</taxon>
    </lineage>
</organism>
<dbReference type="SUPFAM" id="SSF69118">
    <property type="entry name" value="AhpD-like"/>
    <property type="match status" value="1"/>
</dbReference>
<keyword evidence="3" id="KW-1185">Reference proteome</keyword>
<dbReference type="Pfam" id="PF02627">
    <property type="entry name" value="CMD"/>
    <property type="match status" value="1"/>
</dbReference>
<gene>
    <name evidence="2" type="ORF">BT67DRAFT_369263</name>
</gene>
<protein>
    <recommendedName>
        <fullName evidence="1">Carboxymuconolactone decarboxylase-like domain-containing protein</fullName>
    </recommendedName>
</protein>
<dbReference type="PANTHER" id="PTHR28180:SF2">
    <property type="entry name" value="PEROXISOMAL PROTEIN 2"/>
    <property type="match status" value="1"/>
</dbReference>
<dbReference type="Gene3D" id="1.20.1290.10">
    <property type="entry name" value="AhpD-like"/>
    <property type="match status" value="1"/>
</dbReference>
<evidence type="ECO:0000259" key="1">
    <source>
        <dbReference type="Pfam" id="PF02627"/>
    </source>
</evidence>
<dbReference type="InterPro" id="IPR052999">
    <property type="entry name" value="PTS1_Protein"/>
</dbReference>
<evidence type="ECO:0000313" key="2">
    <source>
        <dbReference type="EMBL" id="KAK4138576.1"/>
    </source>
</evidence>
<feature type="domain" description="Carboxymuconolactone decarboxylase-like" evidence="1">
    <location>
        <begin position="169"/>
        <end position="228"/>
    </location>
</feature>
<dbReference type="InterPro" id="IPR029032">
    <property type="entry name" value="AhpD-like"/>
</dbReference>